<dbReference type="InterPro" id="IPR036890">
    <property type="entry name" value="HATPase_C_sf"/>
</dbReference>
<dbReference type="PANTHER" id="PTHR43065:SF10">
    <property type="entry name" value="PEROXIDE STRESS-ACTIVATED HISTIDINE KINASE MAK3"/>
    <property type="match status" value="1"/>
</dbReference>
<evidence type="ECO:0000256" key="10">
    <source>
        <dbReference type="SAM" id="MobiDB-lite"/>
    </source>
</evidence>
<dbReference type="EMBL" id="JAAOZD010000014">
    <property type="protein sequence ID" value="NIJ03472.1"/>
    <property type="molecule type" value="Genomic_DNA"/>
</dbReference>
<evidence type="ECO:0000256" key="8">
    <source>
        <dbReference type="ARBA" id="ARBA00023012"/>
    </source>
</evidence>
<keyword evidence="4" id="KW-0808">Transferase</keyword>
<dbReference type="EC" id="2.7.13.3" evidence="2"/>
<proteinExistence type="predicted"/>
<dbReference type="InterPro" id="IPR003594">
    <property type="entry name" value="HATPase_dom"/>
</dbReference>
<evidence type="ECO:0000256" key="2">
    <source>
        <dbReference type="ARBA" id="ARBA00012438"/>
    </source>
</evidence>
<evidence type="ECO:0000259" key="11">
    <source>
        <dbReference type="PROSITE" id="PS50109"/>
    </source>
</evidence>
<evidence type="ECO:0000313" key="13">
    <source>
        <dbReference type="Proteomes" id="UP000802392"/>
    </source>
</evidence>
<evidence type="ECO:0000256" key="7">
    <source>
        <dbReference type="ARBA" id="ARBA00022840"/>
    </source>
</evidence>
<dbReference type="Proteomes" id="UP000802392">
    <property type="component" value="Unassembled WGS sequence"/>
</dbReference>
<dbReference type="SUPFAM" id="SSF55874">
    <property type="entry name" value="ATPase domain of HSP90 chaperone/DNA topoisomerase II/histidine kinase"/>
    <property type="match status" value="2"/>
</dbReference>
<sequence>MSATTKLGLERSFVLTVHPSVVFKLGEDLITDDVQALTELIKNSYDADSAGVEVRIDTKVWTDLRSGVEIQADDAERILIERNLLEKRIAALGSDADDTDEIEQLEQQLQTLREPILGRLEVRDRGVGMSMEDIERGWLTVSASRKREMKKRGEKTEKHSRTPLGDKGLGRLGAQRLGKVLELRTRRKESPLTLVTSIFWDDFEAVEALSRVPISVAQIDDGAKQGTTIVIRGLNSTSQWNGENPELQRDLADMISPYSDDLGFKIRLKIDNRGIDLRRQADAVLDGTGVTYTLHYERGVLKIRGRMNITYLRPDQGQDKIALWNEFIAQDNGFAFLDWLIANEPRRTANLQIGHGDDKRFCTFETDVYLSSEAGVELLDSSDEKNAIADPGPFEGRVDLIQRRHTKRNEVFDSGADFSKWIDAVSGVRLYRNGFGIRLKTDWLKLASQWTKATSYYTIRPENVMGYINLTAEGNAALEETSNREDMRDTPAYRNFQRLLARWLSTTESFQSVIRRGYNDYLREKISREQDVTTTSSPRELAREVSRQFDSMAVVSNNVAEATGTVSRAKEAVRSLQQNSGALSEVLLMPPEVRDANDKAVSQVAAAVERMEREFVRIQDIAAQLQDRRGIIDLLARRLEEAEQQVNDVWDLVSLGITAESVAHEVLNITDRLTARSVQIARYNDAETKDRRVAEYVEHVRASSRSMAKQVSHLDSSLRYVRDQRDQVRLSDLVSTSASYFNDRWTSSNLSCEVAVKSDFSARLGRGKFSQVLDNLLLNSEFWMKESVRSGVVDHGHVTVEVQDPFVLVYDNGRGIDPSVEELIFDPFVTRKPGRLGRGLGLFVVRQLLDSDGASISLDLERNTYGNRFRFRIDLRAVAGGLTVG</sequence>
<dbReference type="Gene3D" id="3.30.565.10">
    <property type="entry name" value="Histidine kinase-like ATPase, C-terminal domain"/>
    <property type="match status" value="2"/>
</dbReference>
<dbReference type="InterPro" id="IPR004358">
    <property type="entry name" value="Sig_transdc_His_kin-like_C"/>
</dbReference>
<dbReference type="InterPro" id="IPR005467">
    <property type="entry name" value="His_kinase_dom"/>
</dbReference>
<evidence type="ECO:0000256" key="3">
    <source>
        <dbReference type="ARBA" id="ARBA00022553"/>
    </source>
</evidence>
<keyword evidence="9" id="KW-0175">Coiled coil</keyword>
<evidence type="ECO:0000256" key="1">
    <source>
        <dbReference type="ARBA" id="ARBA00000085"/>
    </source>
</evidence>
<keyword evidence="5" id="KW-0547">Nucleotide-binding</keyword>
<evidence type="ECO:0000256" key="5">
    <source>
        <dbReference type="ARBA" id="ARBA00022741"/>
    </source>
</evidence>
<feature type="coiled-coil region" evidence="9">
    <location>
        <begin position="608"/>
        <end position="645"/>
    </location>
</feature>
<evidence type="ECO:0000313" key="12">
    <source>
        <dbReference type="EMBL" id="NIJ03472.1"/>
    </source>
</evidence>
<accession>A0ABX0TLL2</accession>
<organism evidence="12 13">
    <name type="scientific">Paenarthrobacter ilicis</name>
    <dbReference type="NCBI Taxonomy" id="43665"/>
    <lineage>
        <taxon>Bacteria</taxon>
        <taxon>Bacillati</taxon>
        <taxon>Actinomycetota</taxon>
        <taxon>Actinomycetes</taxon>
        <taxon>Micrococcales</taxon>
        <taxon>Micrococcaceae</taxon>
        <taxon>Paenarthrobacter</taxon>
    </lineage>
</organism>
<reference evidence="12 13" key="1">
    <citation type="submission" date="2020-03" db="EMBL/GenBank/DDBJ databases">
        <title>Genomic Encyclopedia of Type Strains, Phase III (KMG-III): the genomes of soil and plant-associated and newly described type strains.</title>
        <authorList>
            <person name="Whitman W."/>
        </authorList>
    </citation>
    <scope>NUCLEOTIDE SEQUENCE [LARGE SCALE GENOMIC DNA]</scope>
    <source>
        <strain evidence="12 13">CECT 4207</strain>
    </source>
</reference>
<dbReference type="Pfam" id="PF02518">
    <property type="entry name" value="HATPase_c"/>
    <property type="match status" value="1"/>
</dbReference>
<dbReference type="PROSITE" id="PS50109">
    <property type="entry name" value="HIS_KIN"/>
    <property type="match status" value="1"/>
</dbReference>
<dbReference type="PANTHER" id="PTHR43065">
    <property type="entry name" value="SENSOR HISTIDINE KINASE"/>
    <property type="match status" value="1"/>
</dbReference>
<evidence type="ECO:0000256" key="6">
    <source>
        <dbReference type="ARBA" id="ARBA00022777"/>
    </source>
</evidence>
<feature type="region of interest" description="Disordered" evidence="10">
    <location>
        <begin position="145"/>
        <end position="168"/>
    </location>
</feature>
<dbReference type="SMART" id="SM00387">
    <property type="entry name" value="HATPase_c"/>
    <property type="match status" value="1"/>
</dbReference>
<dbReference type="PRINTS" id="PR00344">
    <property type="entry name" value="BCTRLSENSOR"/>
</dbReference>
<dbReference type="RefSeq" id="WP_167269707.1">
    <property type="nucleotide sequence ID" value="NZ_BAAAVO010000003.1"/>
</dbReference>
<keyword evidence="8" id="KW-0902">Two-component regulatory system</keyword>
<feature type="domain" description="Histidine kinase" evidence="11">
    <location>
        <begin position="661"/>
        <end position="877"/>
    </location>
</feature>
<comment type="catalytic activity">
    <reaction evidence="1">
        <text>ATP + protein L-histidine = ADP + protein N-phospho-L-histidine.</text>
        <dbReference type="EC" id="2.7.13.3"/>
    </reaction>
</comment>
<evidence type="ECO:0000256" key="4">
    <source>
        <dbReference type="ARBA" id="ARBA00022679"/>
    </source>
</evidence>
<name>A0ABX0TLL2_9MICC</name>
<keyword evidence="3" id="KW-0597">Phosphoprotein</keyword>
<keyword evidence="7" id="KW-0067">ATP-binding</keyword>
<keyword evidence="6 12" id="KW-0418">Kinase</keyword>
<evidence type="ECO:0000256" key="9">
    <source>
        <dbReference type="SAM" id="Coils"/>
    </source>
</evidence>
<keyword evidence="13" id="KW-1185">Reference proteome</keyword>
<gene>
    <name evidence="12" type="ORF">FHR86_003831</name>
</gene>
<protein>
    <recommendedName>
        <fullName evidence="2">histidine kinase</fullName>
        <ecNumber evidence="2">2.7.13.3</ecNumber>
    </recommendedName>
</protein>
<comment type="caution">
    <text evidence="12">The sequence shown here is derived from an EMBL/GenBank/DDBJ whole genome shotgun (WGS) entry which is preliminary data.</text>
</comment>
<dbReference type="GO" id="GO:0016301">
    <property type="term" value="F:kinase activity"/>
    <property type="evidence" value="ECO:0007669"/>
    <property type="project" value="UniProtKB-KW"/>
</dbReference>